<dbReference type="Proteomes" id="UP000232638">
    <property type="component" value="Chromosome"/>
</dbReference>
<dbReference type="OrthoDB" id="8906462at2"/>
<reference evidence="1 2" key="1">
    <citation type="submission" date="2017-03" db="EMBL/GenBank/DDBJ databases">
        <title>Complete genome sequence of Candidatus 'Thiodictyon syntrophicum' sp. nov. strain Cad16T, a photolithoautotroph purple sulfur bacterium isolated from an alpine meromictic lake.</title>
        <authorList>
            <person name="Luedin S.M."/>
            <person name="Pothier J.F."/>
            <person name="Danza F."/>
            <person name="Storelli N."/>
            <person name="Wittwer M."/>
            <person name="Tonolla M."/>
        </authorList>
    </citation>
    <scope>NUCLEOTIDE SEQUENCE [LARGE SCALE GENOMIC DNA]</scope>
    <source>
        <strain evidence="1 2">Cad16T</strain>
    </source>
</reference>
<gene>
    <name evidence="1" type="ORF">THSYN_27480</name>
</gene>
<name>A0A2K8UFF4_9GAMM</name>
<evidence type="ECO:0000313" key="2">
    <source>
        <dbReference type="Proteomes" id="UP000232638"/>
    </source>
</evidence>
<dbReference type="AlphaFoldDB" id="A0A2K8UFF4"/>
<organism evidence="1 2">
    <name type="scientific">Candidatus Thiodictyon syntrophicum</name>
    <dbReference type="NCBI Taxonomy" id="1166950"/>
    <lineage>
        <taxon>Bacteria</taxon>
        <taxon>Pseudomonadati</taxon>
        <taxon>Pseudomonadota</taxon>
        <taxon>Gammaproteobacteria</taxon>
        <taxon>Chromatiales</taxon>
        <taxon>Chromatiaceae</taxon>
        <taxon>Thiodictyon</taxon>
    </lineage>
</organism>
<sequence>MVAQHLAAHMKKRTNEMLPEKVNFSCMVVLVATMLPLAAANADFRCRDGNLINTGDSMSYLMNKCGSPMSQSDLVNNFGAVIGQRLRYEDRNDSSWVYVVDIYSGKVTRVVTERQ</sequence>
<dbReference type="Pfam" id="PF11006">
    <property type="entry name" value="DUF2845"/>
    <property type="match status" value="1"/>
</dbReference>
<keyword evidence="2" id="KW-1185">Reference proteome</keyword>
<proteinExistence type="predicted"/>
<evidence type="ECO:0000313" key="1">
    <source>
        <dbReference type="EMBL" id="AUB84308.1"/>
    </source>
</evidence>
<protein>
    <recommendedName>
        <fullName evidence="3">DUF2845 domain-containing protein</fullName>
    </recommendedName>
</protein>
<dbReference type="InterPro" id="IPR021268">
    <property type="entry name" value="DUF2845"/>
</dbReference>
<dbReference type="KEGG" id="tsy:THSYN_27480"/>
<dbReference type="EMBL" id="CP020370">
    <property type="protein sequence ID" value="AUB84308.1"/>
    <property type="molecule type" value="Genomic_DNA"/>
</dbReference>
<evidence type="ECO:0008006" key="3">
    <source>
        <dbReference type="Google" id="ProtNLM"/>
    </source>
</evidence>
<accession>A0A2K8UFF4</accession>